<organism evidence="2 3">
    <name type="scientific">Mycolicibacterium sarraceniae</name>
    <dbReference type="NCBI Taxonomy" id="1534348"/>
    <lineage>
        <taxon>Bacteria</taxon>
        <taxon>Bacillati</taxon>
        <taxon>Actinomycetota</taxon>
        <taxon>Actinomycetes</taxon>
        <taxon>Mycobacteriales</taxon>
        <taxon>Mycobacteriaceae</taxon>
        <taxon>Mycolicibacterium</taxon>
    </lineage>
</organism>
<evidence type="ECO:0000313" key="2">
    <source>
        <dbReference type="EMBL" id="BBY58664.1"/>
    </source>
</evidence>
<dbReference type="PANTHER" id="PTHR43265">
    <property type="entry name" value="ESTERASE ESTD"/>
    <property type="match status" value="1"/>
</dbReference>
<feature type="signal peptide" evidence="1">
    <location>
        <begin position="1"/>
        <end position="25"/>
    </location>
</feature>
<dbReference type="Proteomes" id="UP000466445">
    <property type="component" value="Chromosome"/>
</dbReference>
<reference evidence="2 3" key="1">
    <citation type="journal article" date="2019" name="Emerg. Microbes Infect.">
        <title>Comprehensive subspecies identification of 175 nontuberculous mycobacteria species based on 7547 genomic profiles.</title>
        <authorList>
            <person name="Matsumoto Y."/>
            <person name="Kinjo T."/>
            <person name="Motooka D."/>
            <person name="Nabeya D."/>
            <person name="Jung N."/>
            <person name="Uechi K."/>
            <person name="Horii T."/>
            <person name="Iida T."/>
            <person name="Fujita J."/>
            <person name="Nakamura S."/>
        </authorList>
    </citation>
    <scope>NUCLEOTIDE SEQUENCE [LARGE SCALE GENOMIC DNA]</scope>
    <source>
        <strain evidence="2 3">JCM 30395</strain>
    </source>
</reference>
<proteinExistence type="predicted"/>
<keyword evidence="3" id="KW-1185">Reference proteome</keyword>
<feature type="chain" id="PRO_5029555851" description="Secreted protein" evidence="1">
    <location>
        <begin position="26"/>
        <end position="349"/>
    </location>
</feature>
<evidence type="ECO:0000256" key="1">
    <source>
        <dbReference type="SAM" id="SignalP"/>
    </source>
</evidence>
<evidence type="ECO:0000313" key="3">
    <source>
        <dbReference type="Proteomes" id="UP000466445"/>
    </source>
</evidence>
<sequence length="349" mass="36159">MSVRRRIVLAAMALMLVAGCSSNNATTSGSHNAWVEDEVTFVADGLTIHGTYRHQHGDQKGPAALLISESGRTDRNGDNNVAGPIGNMRQLAEYLSNHGVASLRYDKVGTGKTGLGPYADHPADVGSAVYTTGAKSAVRFLAGQAATDKDHLSVYTLGEGTVHAMTLADDTSAGAPKIHSLGLLQPLAGRYLDLITNRVKADMAAAVKGGQKTQAQADQVIAAWNAAVTEARTKGTVPAKLPESLSAILFPGNVKAVVEADAIDPLNLAARIPAGTPVLVTCSDTDGQANCADIKPFTDALAHTSLSVVALKGVNHVLRDDPTDNVGNYAKPGPLSPQLTVALDGFVGQ</sequence>
<accession>A0A7I7SNS5</accession>
<dbReference type="PANTHER" id="PTHR43265:SF1">
    <property type="entry name" value="ESTERASE ESTD"/>
    <property type="match status" value="1"/>
</dbReference>
<dbReference type="PROSITE" id="PS51257">
    <property type="entry name" value="PROKAR_LIPOPROTEIN"/>
    <property type="match status" value="1"/>
</dbReference>
<dbReference type="EMBL" id="AP022595">
    <property type="protein sequence ID" value="BBY58664.1"/>
    <property type="molecule type" value="Genomic_DNA"/>
</dbReference>
<dbReference type="AlphaFoldDB" id="A0A7I7SNS5"/>
<protein>
    <recommendedName>
        <fullName evidence="4">Secreted protein</fullName>
    </recommendedName>
</protein>
<gene>
    <name evidence="2" type="ORF">MSAR_18000</name>
</gene>
<name>A0A7I7SNS5_9MYCO</name>
<dbReference type="SUPFAM" id="SSF53474">
    <property type="entry name" value="alpha/beta-Hydrolases"/>
    <property type="match status" value="1"/>
</dbReference>
<dbReference type="GO" id="GO:0052689">
    <property type="term" value="F:carboxylic ester hydrolase activity"/>
    <property type="evidence" value="ECO:0007669"/>
    <property type="project" value="TreeGrafter"/>
</dbReference>
<dbReference type="InterPro" id="IPR029058">
    <property type="entry name" value="AB_hydrolase_fold"/>
</dbReference>
<dbReference type="Gene3D" id="3.40.50.1820">
    <property type="entry name" value="alpha/beta hydrolase"/>
    <property type="match status" value="1"/>
</dbReference>
<keyword evidence="1" id="KW-0732">Signal</keyword>
<dbReference type="KEGG" id="msar:MSAR_18000"/>
<dbReference type="InterPro" id="IPR053145">
    <property type="entry name" value="AB_hydrolase_Est10"/>
</dbReference>
<evidence type="ECO:0008006" key="4">
    <source>
        <dbReference type="Google" id="ProtNLM"/>
    </source>
</evidence>